<proteinExistence type="predicted"/>
<keyword evidence="2" id="KW-1185">Reference proteome</keyword>
<accession>A0A445A3B8</accession>
<protein>
    <submittedName>
        <fullName evidence="1">Uncharacterized protein</fullName>
    </submittedName>
</protein>
<organism evidence="1 2">
    <name type="scientific">Arachis hypogaea</name>
    <name type="common">Peanut</name>
    <dbReference type="NCBI Taxonomy" id="3818"/>
    <lineage>
        <taxon>Eukaryota</taxon>
        <taxon>Viridiplantae</taxon>
        <taxon>Streptophyta</taxon>
        <taxon>Embryophyta</taxon>
        <taxon>Tracheophyta</taxon>
        <taxon>Spermatophyta</taxon>
        <taxon>Magnoliopsida</taxon>
        <taxon>eudicotyledons</taxon>
        <taxon>Gunneridae</taxon>
        <taxon>Pentapetalae</taxon>
        <taxon>rosids</taxon>
        <taxon>fabids</taxon>
        <taxon>Fabales</taxon>
        <taxon>Fabaceae</taxon>
        <taxon>Papilionoideae</taxon>
        <taxon>50 kb inversion clade</taxon>
        <taxon>dalbergioids sensu lato</taxon>
        <taxon>Dalbergieae</taxon>
        <taxon>Pterocarpus clade</taxon>
        <taxon>Arachis</taxon>
    </lineage>
</organism>
<dbReference type="Proteomes" id="UP000289738">
    <property type="component" value="Chromosome B03"/>
</dbReference>
<evidence type="ECO:0000313" key="1">
    <source>
        <dbReference type="EMBL" id="RYR20946.1"/>
    </source>
</evidence>
<reference evidence="1 2" key="1">
    <citation type="submission" date="2019-01" db="EMBL/GenBank/DDBJ databases">
        <title>Sequencing of cultivated peanut Arachis hypogaea provides insights into genome evolution and oil improvement.</title>
        <authorList>
            <person name="Chen X."/>
        </authorList>
    </citation>
    <scope>NUCLEOTIDE SEQUENCE [LARGE SCALE GENOMIC DNA]</scope>
    <source>
        <strain evidence="2">cv. Fuhuasheng</strain>
        <tissue evidence="1">Leaves</tissue>
    </source>
</reference>
<gene>
    <name evidence="1" type="ORF">Ahy_B03g066167</name>
</gene>
<dbReference type="AlphaFoldDB" id="A0A445A3B8"/>
<evidence type="ECO:0000313" key="2">
    <source>
        <dbReference type="Proteomes" id="UP000289738"/>
    </source>
</evidence>
<comment type="caution">
    <text evidence="1">The sequence shown here is derived from an EMBL/GenBank/DDBJ whole genome shotgun (WGS) entry which is preliminary data.</text>
</comment>
<dbReference type="Gene3D" id="3.40.30.10">
    <property type="entry name" value="Glutaredoxin"/>
    <property type="match status" value="1"/>
</dbReference>
<name>A0A445A3B8_ARAHY</name>
<sequence length="46" mass="5004">MKVWKKDLLKVNDEVLLLSDGNGTFTKAIGCELNLSAATKIQGVQL</sequence>
<dbReference type="EMBL" id="SDMP01000013">
    <property type="protein sequence ID" value="RYR20946.1"/>
    <property type="molecule type" value="Genomic_DNA"/>
</dbReference>